<evidence type="ECO:0000256" key="3">
    <source>
        <dbReference type="ARBA" id="ARBA00022555"/>
    </source>
</evidence>
<dbReference type="CDD" id="cd11362">
    <property type="entry name" value="RNase_PH_bact"/>
    <property type="match status" value="1"/>
</dbReference>
<dbReference type="PANTHER" id="PTHR11953:SF0">
    <property type="entry name" value="EXOSOME COMPLEX COMPONENT RRP41"/>
    <property type="match status" value="1"/>
</dbReference>
<evidence type="ECO:0000259" key="10">
    <source>
        <dbReference type="Pfam" id="PF03725"/>
    </source>
</evidence>
<dbReference type="FunFam" id="3.30.230.70:FF:000003">
    <property type="entry name" value="Ribonuclease PH"/>
    <property type="match status" value="1"/>
</dbReference>
<dbReference type="Pfam" id="PF01138">
    <property type="entry name" value="RNase_PH"/>
    <property type="match status" value="1"/>
</dbReference>
<reference evidence="11 12" key="1">
    <citation type="submission" date="2019-03" db="EMBL/GenBank/DDBJ databases">
        <title>Genomic Encyclopedia of Type Strains, Phase IV (KMG-IV): sequencing the most valuable type-strain genomes for metagenomic binning, comparative biology and taxonomic classification.</title>
        <authorList>
            <person name="Goeker M."/>
        </authorList>
    </citation>
    <scope>NUCLEOTIDE SEQUENCE [LARGE SCALE GENOMIC DNA]</scope>
    <source>
        <strain evidence="11 12">LX-B</strain>
    </source>
</reference>
<dbReference type="InterPro" id="IPR015847">
    <property type="entry name" value="ExoRNase_PH_dom2"/>
</dbReference>
<dbReference type="SUPFAM" id="SSF55666">
    <property type="entry name" value="Ribonuclease PH domain 2-like"/>
    <property type="match status" value="1"/>
</dbReference>
<dbReference type="Pfam" id="PF03725">
    <property type="entry name" value="RNase_PH_C"/>
    <property type="match status" value="1"/>
</dbReference>
<dbReference type="Gene3D" id="3.30.230.70">
    <property type="entry name" value="GHMP Kinase, N-terminal domain"/>
    <property type="match status" value="1"/>
</dbReference>
<dbReference type="InterPro" id="IPR002381">
    <property type="entry name" value="RNase_PH_bac-type"/>
</dbReference>
<evidence type="ECO:0000256" key="5">
    <source>
        <dbReference type="ARBA" id="ARBA00022694"/>
    </source>
</evidence>
<keyword evidence="4 8" id="KW-0808">Transferase</keyword>
<keyword evidence="3 8" id="KW-0820">tRNA-binding</keyword>
<dbReference type="InterPro" id="IPR018336">
    <property type="entry name" value="RNase_PH_CS"/>
</dbReference>
<keyword evidence="6 8" id="KW-0548">Nucleotidyltransferase</keyword>
<keyword evidence="12" id="KW-1185">Reference proteome</keyword>
<comment type="subunit">
    <text evidence="8">Homohexameric ring arranged as a trimer of dimers.</text>
</comment>
<feature type="binding site" evidence="8">
    <location>
        <begin position="125"/>
        <end position="127"/>
    </location>
    <ligand>
        <name>phosphate</name>
        <dbReference type="ChEBI" id="CHEBI:43474"/>
        <note>substrate</note>
    </ligand>
</feature>
<keyword evidence="5 8" id="KW-0819">tRNA processing</keyword>
<evidence type="ECO:0000256" key="1">
    <source>
        <dbReference type="ARBA" id="ARBA00006678"/>
    </source>
</evidence>
<sequence length="256" mass="27812">MERIDGRRHDELRKVKIHRNYIMHAEGSVLIEVGNTKVICTATIEDKVPIWLKGQGVGWISAEYAMLPRATPQRNIRESSKGKVSGRTQEIQRLVGRSLRAVVDLGSLGEKTIWLDCDVIQADGGTRTASITGSFVALADAMNKVLPGEKPLPLYDFLAATSVGIYDGTKLLDLCYAEDSRVSVDMNLVTTGAGKIVEVQGTAEGNPFSWDECLDLMELAQKGIGELVAIQREALGPIAGRIGGLTRAKTRPGHDE</sequence>
<dbReference type="Proteomes" id="UP000295008">
    <property type="component" value="Unassembled WGS sequence"/>
</dbReference>
<evidence type="ECO:0000259" key="9">
    <source>
        <dbReference type="Pfam" id="PF01138"/>
    </source>
</evidence>
<dbReference type="EC" id="2.7.7.56" evidence="8"/>
<feature type="domain" description="Exoribonuclease phosphorolytic" evidence="10">
    <location>
        <begin position="157"/>
        <end position="223"/>
    </location>
</feature>
<evidence type="ECO:0000256" key="8">
    <source>
        <dbReference type="HAMAP-Rule" id="MF_00564"/>
    </source>
</evidence>
<dbReference type="RefSeq" id="WP_132013165.1">
    <property type="nucleotide sequence ID" value="NZ_SLUN01000004.1"/>
</dbReference>
<dbReference type="InterPro" id="IPR036345">
    <property type="entry name" value="ExoRNase_PH_dom2_sf"/>
</dbReference>
<comment type="catalytic activity">
    <reaction evidence="8">
        <text>tRNA(n+1) + phosphate = tRNA(n) + a ribonucleoside 5'-diphosphate</text>
        <dbReference type="Rhea" id="RHEA:10628"/>
        <dbReference type="Rhea" id="RHEA-COMP:17343"/>
        <dbReference type="Rhea" id="RHEA-COMP:17344"/>
        <dbReference type="ChEBI" id="CHEBI:43474"/>
        <dbReference type="ChEBI" id="CHEBI:57930"/>
        <dbReference type="ChEBI" id="CHEBI:173114"/>
        <dbReference type="EC" id="2.7.7.56"/>
    </reaction>
</comment>
<dbReference type="SUPFAM" id="SSF54211">
    <property type="entry name" value="Ribosomal protein S5 domain 2-like"/>
    <property type="match status" value="1"/>
</dbReference>
<dbReference type="GO" id="GO:0000175">
    <property type="term" value="F:3'-5'-RNA exonuclease activity"/>
    <property type="evidence" value="ECO:0007669"/>
    <property type="project" value="UniProtKB-UniRule"/>
</dbReference>
<dbReference type="NCBIfam" id="TIGR01966">
    <property type="entry name" value="RNasePH"/>
    <property type="match status" value="1"/>
</dbReference>
<proteinExistence type="inferred from homology"/>
<dbReference type="GO" id="GO:0009022">
    <property type="term" value="F:tRNA nucleotidyltransferase activity"/>
    <property type="evidence" value="ECO:0007669"/>
    <property type="project" value="UniProtKB-UniRule"/>
</dbReference>
<dbReference type="GO" id="GO:0000049">
    <property type="term" value="F:tRNA binding"/>
    <property type="evidence" value="ECO:0007669"/>
    <property type="project" value="UniProtKB-UniRule"/>
</dbReference>
<evidence type="ECO:0000256" key="7">
    <source>
        <dbReference type="ARBA" id="ARBA00022884"/>
    </source>
</evidence>
<comment type="caution">
    <text evidence="11">The sequence shown here is derived from an EMBL/GenBank/DDBJ whole genome shotgun (WGS) entry which is preliminary data.</text>
</comment>
<keyword evidence="2 8" id="KW-0698">rRNA processing</keyword>
<dbReference type="InterPro" id="IPR050080">
    <property type="entry name" value="RNase_PH"/>
</dbReference>
<dbReference type="AlphaFoldDB" id="A0A4R1S4I3"/>
<evidence type="ECO:0000256" key="2">
    <source>
        <dbReference type="ARBA" id="ARBA00022552"/>
    </source>
</evidence>
<dbReference type="InterPro" id="IPR027408">
    <property type="entry name" value="PNPase/RNase_PH_dom_sf"/>
</dbReference>
<accession>A0A4R1S4I3</accession>
<dbReference type="GO" id="GO:0031125">
    <property type="term" value="P:rRNA 3'-end processing"/>
    <property type="evidence" value="ECO:0007669"/>
    <property type="project" value="UniProtKB-ARBA"/>
</dbReference>
<dbReference type="InterPro" id="IPR001247">
    <property type="entry name" value="ExoRNase_PH_dom1"/>
</dbReference>
<feature type="binding site" evidence="8">
    <location>
        <position position="87"/>
    </location>
    <ligand>
        <name>phosphate</name>
        <dbReference type="ChEBI" id="CHEBI:43474"/>
        <note>substrate</note>
    </ligand>
</feature>
<gene>
    <name evidence="8" type="primary">rph</name>
    <name evidence="11" type="ORF">EDC14_1004111</name>
</gene>
<dbReference type="GO" id="GO:0016075">
    <property type="term" value="P:rRNA catabolic process"/>
    <property type="evidence" value="ECO:0007669"/>
    <property type="project" value="UniProtKB-UniRule"/>
</dbReference>
<protein>
    <recommendedName>
        <fullName evidence="8">Ribonuclease PH</fullName>
        <shortName evidence="8">RNase PH</shortName>
        <ecNumber evidence="8">2.7.7.56</ecNumber>
    </recommendedName>
    <alternativeName>
        <fullName evidence="8">tRNA nucleotidyltransferase</fullName>
    </alternativeName>
</protein>
<dbReference type="PANTHER" id="PTHR11953">
    <property type="entry name" value="EXOSOME COMPLEX COMPONENT"/>
    <property type="match status" value="1"/>
</dbReference>
<dbReference type="OrthoDB" id="9807456at2"/>
<evidence type="ECO:0000256" key="4">
    <source>
        <dbReference type="ARBA" id="ARBA00022679"/>
    </source>
</evidence>
<organism evidence="11 12">
    <name type="scientific">Hydrogenispora ethanolica</name>
    <dbReference type="NCBI Taxonomy" id="1082276"/>
    <lineage>
        <taxon>Bacteria</taxon>
        <taxon>Bacillati</taxon>
        <taxon>Bacillota</taxon>
        <taxon>Hydrogenispora</taxon>
    </lineage>
</organism>
<dbReference type="InterPro" id="IPR020568">
    <property type="entry name" value="Ribosomal_Su5_D2-typ_SF"/>
</dbReference>
<keyword evidence="7" id="KW-0694">RNA-binding</keyword>
<comment type="function">
    <text evidence="8">Phosphorolytic 3'-5' exoribonuclease that plays an important role in tRNA 3'-end maturation. Removes nucleotide residues following the 3'-CCA terminus of tRNAs; can also add nucleotides to the ends of RNA molecules by using nucleoside diphosphates as substrates, but this may not be physiologically important. Probably plays a role in initiation of 16S rRNA degradation (leading to ribosome degradation) during starvation.</text>
</comment>
<dbReference type="EMBL" id="SLUN01000004">
    <property type="protein sequence ID" value="TCL74175.1"/>
    <property type="molecule type" value="Genomic_DNA"/>
</dbReference>
<comment type="similarity">
    <text evidence="1 8">Belongs to the RNase PH family.</text>
</comment>
<evidence type="ECO:0000313" key="12">
    <source>
        <dbReference type="Proteomes" id="UP000295008"/>
    </source>
</evidence>
<feature type="domain" description="Exoribonuclease phosphorolytic" evidence="9">
    <location>
        <begin position="11"/>
        <end position="141"/>
    </location>
</feature>
<dbReference type="GO" id="GO:0008033">
    <property type="term" value="P:tRNA processing"/>
    <property type="evidence" value="ECO:0007669"/>
    <property type="project" value="UniProtKB-UniRule"/>
</dbReference>
<name>A0A4R1S4I3_HYDET</name>
<dbReference type="PROSITE" id="PS01277">
    <property type="entry name" value="RIBONUCLEASE_PH"/>
    <property type="match status" value="1"/>
</dbReference>
<evidence type="ECO:0000256" key="6">
    <source>
        <dbReference type="ARBA" id="ARBA00022695"/>
    </source>
</evidence>
<dbReference type="HAMAP" id="MF_00564">
    <property type="entry name" value="RNase_PH"/>
    <property type="match status" value="1"/>
</dbReference>
<evidence type="ECO:0000313" key="11">
    <source>
        <dbReference type="EMBL" id="TCL74175.1"/>
    </source>
</evidence>